<dbReference type="EMBL" id="FNXE01000067">
    <property type="protein sequence ID" value="SEI02710.1"/>
    <property type="molecule type" value="Genomic_DNA"/>
</dbReference>
<keyword evidence="2" id="KW-1185">Reference proteome</keyword>
<sequence length="305" mass="34679">MKIEDISIFGEYKQAENRVTAAFLQICKVGGEDFIRFLTNQLNIQLPSSEIEIQSQVKGTGTVPDGLLESNFSFKLYVESKIKPNTVNATQLAGHQKQIVNSNDFLLYLTPDDNKPAILGTTYWANWLQIINTFNDYLQTSQSDNKQLLEFLVEHFNTLLDNLNLLGYTWDLNNDNVIIVAGSWAEGVALNYNYYICQNKRSFKAARYLAFYNNNQIRHVFEISKAPEDDINLSLRPEFATYLTQAEPGYSGELRKVFTLINAQNVGPVINDNIDKNGNPCPYTYGQPRYTKLPTLQTATRTSQL</sequence>
<dbReference type="STRING" id="1159016.SAMN02927937_02828"/>
<accession>A0A1H6MY82</accession>
<proteinExistence type="predicted"/>
<reference evidence="1 2" key="1">
    <citation type="submission" date="2016-10" db="EMBL/GenBank/DDBJ databases">
        <authorList>
            <person name="de Groot N.N."/>
        </authorList>
    </citation>
    <scope>NUCLEOTIDE SEQUENCE [LARGE SCALE GENOMIC DNA]</scope>
    <source>
        <strain evidence="1 2">CGMCC 1.10825</strain>
    </source>
</reference>
<evidence type="ECO:0000313" key="2">
    <source>
        <dbReference type="Proteomes" id="UP000199634"/>
    </source>
</evidence>
<evidence type="ECO:0000313" key="1">
    <source>
        <dbReference type="EMBL" id="SEI02710.1"/>
    </source>
</evidence>
<name>A0A1H6MY82_9FLAO</name>
<gene>
    <name evidence="1" type="ORF">SAMN02927937_02828</name>
</gene>
<dbReference type="RefSeq" id="WP_091102698.1">
    <property type="nucleotide sequence ID" value="NZ_FNXE01000067.1"/>
</dbReference>
<organism evidence="1 2">
    <name type="scientific">Paenimyroides marinum</name>
    <dbReference type="NCBI Taxonomy" id="1159016"/>
    <lineage>
        <taxon>Bacteria</taxon>
        <taxon>Pseudomonadati</taxon>
        <taxon>Bacteroidota</taxon>
        <taxon>Flavobacteriia</taxon>
        <taxon>Flavobacteriales</taxon>
        <taxon>Flavobacteriaceae</taxon>
        <taxon>Paenimyroides</taxon>
    </lineage>
</organism>
<dbReference type="Proteomes" id="UP000199634">
    <property type="component" value="Unassembled WGS sequence"/>
</dbReference>
<dbReference type="OrthoDB" id="1492957at2"/>
<protein>
    <recommendedName>
        <fullName evidence="3">PD-(D/E)XK nuclease superfamily protein</fullName>
    </recommendedName>
</protein>
<evidence type="ECO:0008006" key="3">
    <source>
        <dbReference type="Google" id="ProtNLM"/>
    </source>
</evidence>
<dbReference type="AlphaFoldDB" id="A0A1H6MY82"/>